<dbReference type="InterPro" id="IPR052210">
    <property type="entry name" value="LysM1-like"/>
</dbReference>
<keyword evidence="7" id="KW-1185">Reference proteome</keyword>
<dbReference type="PANTHER" id="PTHR34997:SF2">
    <property type="entry name" value="LYSM DOMAIN-CONTAINING PROTEIN-RELATED"/>
    <property type="match status" value="1"/>
</dbReference>
<dbReference type="Gene3D" id="3.10.350.10">
    <property type="entry name" value="LysM domain"/>
    <property type="match status" value="2"/>
</dbReference>
<keyword evidence="1" id="KW-0147">Chitin-binding</keyword>
<dbReference type="STRING" id="665912.M2QT92"/>
<evidence type="ECO:0000256" key="3">
    <source>
        <dbReference type="ARBA" id="ARBA00023026"/>
    </source>
</evidence>
<reference evidence="7" key="2">
    <citation type="journal article" date="2013" name="PLoS Genet.">
        <title>Comparative genome structure, secondary metabolite, and effector coding capacity across Cochliobolus pathogens.</title>
        <authorList>
            <person name="Condon B.J."/>
            <person name="Leng Y."/>
            <person name="Wu D."/>
            <person name="Bushley K.E."/>
            <person name="Ohm R.A."/>
            <person name="Otillar R."/>
            <person name="Martin J."/>
            <person name="Schackwitz W."/>
            <person name="Grimwood J."/>
            <person name="MohdZainudin N."/>
            <person name="Xue C."/>
            <person name="Wang R."/>
            <person name="Manning V.A."/>
            <person name="Dhillon B."/>
            <person name="Tu Z.J."/>
            <person name="Steffenson B.J."/>
            <person name="Salamov A."/>
            <person name="Sun H."/>
            <person name="Lowry S."/>
            <person name="LaButti K."/>
            <person name="Han J."/>
            <person name="Copeland A."/>
            <person name="Lindquist E."/>
            <person name="Barry K."/>
            <person name="Schmutz J."/>
            <person name="Baker S.E."/>
            <person name="Ciuffetti L.M."/>
            <person name="Grigoriev I.V."/>
            <person name="Zhong S."/>
            <person name="Turgeon B.G."/>
        </authorList>
    </citation>
    <scope>NUCLEOTIDE SEQUENCE [LARGE SCALE GENOMIC DNA]</scope>
    <source>
        <strain evidence="7">ND90Pr / ATCC 201652</strain>
    </source>
</reference>
<name>M2QT92_COCSN</name>
<feature type="domain" description="LysM" evidence="5">
    <location>
        <begin position="5"/>
        <end position="52"/>
    </location>
</feature>
<feature type="region of interest" description="Disordered" evidence="4">
    <location>
        <begin position="60"/>
        <end position="79"/>
    </location>
</feature>
<dbReference type="PROSITE" id="PS51782">
    <property type="entry name" value="LYSM"/>
    <property type="match status" value="1"/>
</dbReference>
<evidence type="ECO:0000313" key="7">
    <source>
        <dbReference type="Proteomes" id="UP000016934"/>
    </source>
</evidence>
<dbReference type="PANTHER" id="PTHR34997">
    <property type="entry name" value="AM15"/>
    <property type="match status" value="1"/>
</dbReference>
<proteinExistence type="predicted"/>
<dbReference type="HOGENOM" id="CLU_010591_1_1_1"/>
<organism evidence="6 7">
    <name type="scientific">Cochliobolus sativus (strain ND90Pr / ATCC 201652)</name>
    <name type="common">Common root rot and spot blotch fungus</name>
    <name type="synonym">Bipolaris sorokiniana</name>
    <dbReference type="NCBI Taxonomy" id="665912"/>
    <lineage>
        <taxon>Eukaryota</taxon>
        <taxon>Fungi</taxon>
        <taxon>Dikarya</taxon>
        <taxon>Ascomycota</taxon>
        <taxon>Pezizomycotina</taxon>
        <taxon>Dothideomycetes</taxon>
        <taxon>Pleosporomycetidae</taxon>
        <taxon>Pleosporales</taxon>
        <taxon>Pleosporineae</taxon>
        <taxon>Pleosporaceae</taxon>
        <taxon>Bipolaris</taxon>
    </lineage>
</organism>
<evidence type="ECO:0000256" key="4">
    <source>
        <dbReference type="SAM" id="MobiDB-lite"/>
    </source>
</evidence>
<sequence>MNCTAFYFAIRDDTCAKIVSRDGTFTAQNFVSWNTAVGDDCSGLWADTYYCIGVPGTPTTHPATSTTKPTTTGNGVSTPLPTQPPDMVVNCKKSHFAAKGVVCSQLTSYNKITLADFVKWNPAVGSDCRSMWADTYFCVGV</sequence>
<dbReference type="AlphaFoldDB" id="M2QT92"/>
<reference evidence="6 7" key="1">
    <citation type="journal article" date="2012" name="PLoS Pathog.">
        <title>Diverse lifestyles and strategies of plant pathogenesis encoded in the genomes of eighteen Dothideomycetes fungi.</title>
        <authorList>
            <person name="Ohm R.A."/>
            <person name="Feau N."/>
            <person name="Henrissat B."/>
            <person name="Schoch C.L."/>
            <person name="Horwitz B.A."/>
            <person name="Barry K.W."/>
            <person name="Condon B.J."/>
            <person name="Copeland A.C."/>
            <person name="Dhillon B."/>
            <person name="Glaser F."/>
            <person name="Hesse C.N."/>
            <person name="Kosti I."/>
            <person name="LaButti K."/>
            <person name="Lindquist E.A."/>
            <person name="Lucas S."/>
            <person name="Salamov A.A."/>
            <person name="Bradshaw R.E."/>
            <person name="Ciuffetti L."/>
            <person name="Hamelin R.C."/>
            <person name="Kema G.H.J."/>
            <person name="Lawrence C."/>
            <person name="Scott J.A."/>
            <person name="Spatafora J.W."/>
            <person name="Turgeon B.G."/>
            <person name="de Wit P.J.G.M."/>
            <person name="Zhong S."/>
            <person name="Goodwin S.B."/>
            <person name="Grigoriev I.V."/>
        </authorList>
    </citation>
    <scope>NUCLEOTIDE SEQUENCE [LARGE SCALE GENOMIC DNA]</scope>
    <source>
        <strain evidence="7">ND90Pr / ATCC 201652</strain>
    </source>
</reference>
<dbReference type="EMBL" id="KB445656">
    <property type="protein sequence ID" value="EMD58394.1"/>
    <property type="molecule type" value="Genomic_DNA"/>
</dbReference>
<dbReference type="OMA" id="MTSNCDS"/>
<evidence type="ECO:0000259" key="5">
    <source>
        <dbReference type="PROSITE" id="PS51782"/>
    </source>
</evidence>
<dbReference type="eggNOG" id="KOG2806">
    <property type="taxonomic scope" value="Eukaryota"/>
</dbReference>
<keyword evidence="2" id="KW-0732">Signal</keyword>
<evidence type="ECO:0000256" key="1">
    <source>
        <dbReference type="ARBA" id="ARBA00022669"/>
    </source>
</evidence>
<evidence type="ECO:0000313" key="6">
    <source>
        <dbReference type="EMBL" id="EMD58394.1"/>
    </source>
</evidence>
<feature type="compositionally biased region" description="Low complexity" evidence="4">
    <location>
        <begin position="60"/>
        <end position="72"/>
    </location>
</feature>
<accession>M2QT92</accession>
<dbReference type="InterPro" id="IPR036779">
    <property type="entry name" value="LysM_dom_sf"/>
</dbReference>
<dbReference type="GO" id="GO:0008061">
    <property type="term" value="F:chitin binding"/>
    <property type="evidence" value="ECO:0007669"/>
    <property type="project" value="UniProtKB-KW"/>
</dbReference>
<dbReference type="KEGG" id="bsc:COCSADRAFT_103853"/>
<dbReference type="RefSeq" id="XP_007705853.1">
    <property type="nucleotide sequence ID" value="XM_007707663.1"/>
</dbReference>
<keyword evidence="3" id="KW-0843">Virulence</keyword>
<dbReference type="Proteomes" id="UP000016934">
    <property type="component" value="Unassembled WGS sequence"/>
</dbReference>
<evidence type="ECO:0000256" key="2">
    <source>
        <dbReference type="ARBA" id="ARBA00022729"/>
    </source>
</evidence>
<dbReference type="InterPro" id="IPR018392">
    <property type="entry name" value="LysM"/>
</dbReference>
<protein>
    <submittedName>
        <fullName evidence="6">Carbohydrate-binding module family 50 protein</fullName>
    </submittedName>
</protein>
<dbReference type="OrthoDB" id="2281372at2759"/>
<gene>
    <name evidence="6" type="ORF">COCSADRAFT_103853</name>
</gene>
<dbReference type="GeneID" id="19129869"/>